<dbReference type="EMBL" id="GFXV01004500">
    <property type="protein sequence ID" value="MBW16305.1"/>
    <property type="molecule type" value="Transcribed_RNA"/>
</dbReference>
<dbReference type="CDD" id="cd04475">
    <property type="entry name" value="RPA1_DBD_B"/>
    <property type="match status" value="1"/>
</dbReference>
<dbReference type="InterPro" id="IPR031657">
    <property type="entry name" value="REPA_OB_2"/>
</dbReference>
<proteinExistence type="predicted"/>
<accession>A0A2H8TQ92</accession>
<dbReference type="InterPro" id="IPR007199">
    <property type="entry name" value="Rep_factor-A_N"/>
</dbReference>
<dbReference type="SUPFAM" id="SSF50249">
    <property type="entry name" value="Nucleic acid-binding proteins"/>
    <property type="match status" value="3"/>
</dbReference>
<dbReference type="Gene3D" id="2.40.50.140">
    <property type="entry name" value="Nucleic acid-binding proteins"/>
    <property type="match status" value="3"/>
</dbReference>
<evidence type="ECO:0000313" key="4">
    <source>
        <dbReference type="EMBL" id="MBW16305.1"/>
    </source>
</evidence>
<organism evidence="4">
    <name type="scientific">Melanaphis sacchari</name>
    <dbReference type="NCBI Taxonomy" id="742174"/>
    <lineage>
        <taxon>Eukaryota</taxon>
        <taxon>Metazoa</taxon>
        <taxon>Ecdysozoa</taxon>
        <taxon>Arthropoda</taxon>
        <taxon>Hexapoda</taxon>
        <taxon>Insecta</taxon>
        <taxon>Pterygota</taxon>
        <taxon>Neoptera</taxon>
        <taxon>Paraneoptera</taxon>
        <taxon>Hemiptera</taxon>
        <taxon>Sternorrhyncha</taxon>
        <taxon>Aphidomorpha</taxon>
        <taxon>Aphidoidea</taxon>
        <taxon>Aphididae</taxon>
        <taxon>Aphidini</taxon>
        <taxon>Melanaphis</taxon>
    </lineage>
</organism>
<dbReference type="GO" id="GO:0005634">
    <property type="term" value="C:nucleus"/>
    <property type="evidence" value="ECO:0007669"/>
    <property type="project" value="InterPro"/>
</dbReference>
<evidence type="ECO:0000256" key="1">
    <source>
        <dbReference type="ARBA" id="ARBA00023125"/>
    </source>
</evidence>
<keyword evidence="1 4" id="KW-0238">DNA-binding</keyword>
<name>A0A2H8TQ92_9HEMI</name>
<evidence type="ECO:0000259" key="2">
    <source>
        <dbReference type="Pfam" id="PF04057"/>
    </source>
</evidence>
<feature type="domain" description="Replication protein A OB" evidence="3">
    <location>
        <begin position="267"/>
        <end position="364"/>
    </location>
</feature>
<feature type="domain" description="Replication factor-A protein 1 N-terminal" evidence="2">
    <location>
        <begin position="5"/>
        <end position="106"/>
    </location>
</feature>
<dbReference type="GO" id="GO:0003677">
    <property type="term" value="F:DNA binding"/>
    <property type="evidence" value="ECO:0007669"/>
    <property type="project" value="UniProtKB-KW"/>
</dbReference>
<gene>
    <name evidence="4" type="primary">RpA-70_2</name>
</gene>
<dbReference type="AlphaFoldDB" id="A0A2H8TQ92"/>
<dbReference type="Pfam" id="PF16900">
    <property type="entry name" value="REPA_OB_2"/>
    <property type="match status" value="1"/>
</dbReference>
<dbReference type="OrthoDB" id="7862263at2759"/>
<evidence type="ECO:0000259" key="3">
    <source>
        <dbReference type="Pfam" id="PF16900"/>
    </source>
</evidence>
<dbReference type="GO" id="GO:0006260">
    <property type="term" value="P:DNA replication"/>
    <property type="evidence" value="ECO:0007669"/>
    <property type="project" value="InterPro"/>
</dbReference>
<dbReference type="InterPro" id="IPR012340">
    <property type="entry name" value="NA-bd_OB-fold"/>
</dbReference>
<sequence>MALELTNGSIEKLCNGIFVQRPIVQLMGFEAVQVKPNETNYRLVLSDGTFMNSYFFLCSQLNNLIVEKQVKYATILRIDEYRFMNGENSTNHSPRWIILIQKVTVLIHRKVYGNPQPLTNVEKKEMPLINLNMNKCLSRVFYCVEQLENNLINVKDLTNLSNGSCPFVLKLTVVKKSSINTYNSCRILNINMLDSTGVVRVSAFNLLSDTINEIIEEKKMYYIADTILKHNQFGCELKLQSHSVIIECFDQVEPQMPCIKTSNFNKLLENSPNTFCDLIGVCIEVGDIEVCSNTTARTEVAKREILLIDLSMATITLKVWGEQVNKFNEKFDDPPIVMVKQAVLKQFNGTKYFSMVKFSVLFINPDIPETHQLKEWYRELILTEDF</sequence>
<reference evidence="4" key="1">
    <citation type="submission" date="2017-10" db="EMBL/GenBank/DDBJ databases">
        <title>Transcriptome Assembly of Sugarcane Aphid Adults.</title>
        <authorList>
            <person name="Scully E.D."/>
            <person name="Palmer N.A."/>
            <person name="Geib S.M."/>
            <person name="Sarath G."/>
            <person name="Sattler S.E."/>
        </authorList>
    </citation>
    <scope>NUCLEOTIDE SEQUENCE</scope>
    <source>
        <tissue evidence="4">Whole body</tissue>
    </source>
</reference>
<dbReference type="Pfam" id="PF04057">
    <property type="entry name" value="Rep-A_N"/>
    <property type="match status" value="1"/>
</dbReference>
<protein>
    <submittedName>
        <fullName evidence="4">Replication protein A DNA-binding subunit</fullName>
    </submittedName>
</protein>